<sequence length="155" mass="15908">MGAAFLGAAVFGGVSLATSANEDLAHGFPPHPTAVQSPDLVGGPLTAEDRQRLGKQITVSSDGSVAAYTPLRDGDLVTIPVTLTNLFDAPHALQADIQVDASPNGQPVNLYRGTVSSDGPLGSDATVITDISVQGAHSIPLDELTVTIRPVDRQS</sequence>
<organism evidence="1">
    <name type="scientific">Streptomyces sp. R35</name>
    <dbReference type="NCBI Taxonomy" id="3238630"/>
    <lineage>
        <taxon>Bacteria</taxon>
        <taxon>Bacillati</taxon>
        <taxon>Actinomycetota</taxon>
        <taxon>Actinomycetes</taxon>
        <taxon>Kitasatosporales</taxon>
        <taxon>Streptomycetaceae</taxon>
        <taxon>Streptomyces</taxon>
    </lineage>
</organism>
<dbReference type="EMBL" id="CP163440">
    <property type="protein sequence ID" value="XDQ66727.1"/>
    <property type="molecule type" value="Genomic_DNA"/>
</dbReference>
<proteinExistence type="predicted"/>
<name>A0AB39SJD3_9ACTN</name>
<protein>
    <submittedName>
        <fullName evidence="1">Uncharacterized protein</fullName>
    </submittedName>
</protein>
<reference evidence="1" key="1">
    <citation type="submission" date="2024-07" db="EMBL/GenBank/DDBJ databases">
        <authorList>
            <person name="Yu S.T."/>
        </authorList>
    </citation>
    <scope>NUCLEOTIDE SEQUENCE</scope>
    <source>
        <strain evidence="1">R35</strain>
    </source>
</reference>
<accession>A0AB39SJD3</accession>
<gene>
    <name evidence="1" type="ORF">AB5J50_41085</name>
</gene>
<evidence type="ECO:0000313" key="1">
    <source>
        <dbReference type="EMBL" id="XDQ66727.1"/>
    </source>
</evidence>
<dbReference type="RefSeq" id="WP_369263711.1">
    <property type="nucleotide sequence ID" value="NZ_CP163440.1"/>
</dbReference>
<dbReference type="AlphaFoldDB" id="A0AB39SJD3"/>